<dbReference type="GO" id="GO:0098609">
    <property type="term" value="P:cell-cell adhesion"/>
    <property type="evidence" value="ECO:0007669"/>
    <property type="project" value="TreeGrafter"/>
</dbReference>
<proteinExistence type="predicted"/>
<dbReference type="InterPro" id="IPR013783">
    <property type="entry name" value="Ig-like_fold"/>
</dbReference>
<feature type="domain" description="Immunoglobulin" evidence="8">
    <location>
        <begin position="451"/>
        <end position="539"/>
    </location>
</feature>
<dbReference type="PANTHER" id="PTHR11640:SF155">
    <property type="entry name" value="IG-LIKE DOMAIN-CONTAINING PROTEIN"/>
    <property type="match status" value="1"/>
</dbReference>
<evidence type="ECO:0000313" key="10">
    <source>
        <dbReference type="Proteomes" id="UP001153714"/>
    </source>
</evidence>
<dbReference type="InterPro" id="IPR003599">
    <property type="entry name" value="Ig_sub"/>
</dbReference>
<sequence>MYSTLLLFAGFPLTGSTEWSSSERAPAPVPASVPEPLVDAAELVRDGPLYPPLQVRDPSPFKILHIFNKLTTCSRRKRVMWPLPDTEESDHLDTTDEEQSYNDLETSIEENHILVTPQDLSSAKSLETDDETKVQSKVEAHSSDSEERSKRSSGQKWDKTAKPADRRVKTGDTILNIRGAVRDAIGDAGAAPGPRASSRLDTFVIRPAHAKRPHLQDQPAPVNNAQAPRSERELLVEAHSKARIPCDLVNITNLRWYKDNELMSLSSSPSSAEGVWREGSDAVMGRATRADAGAWRCAGVDKAGKTVSGKPTQLLIYEPVRSVYLAVDGRRLDAGNTWVPVRDKTVLEVRCVAEGGVPPPELSWRLLALEPSLDHRPYLRIHNTNYSIEGVSLSHAVVTAARELHNATLQCQARQRTPATVPAPAAADTYTAKLEIHVTYPPSFVISRWPGFGVSLSAGSAAALRCDVDANPPARAWWLRDDADPTSSPPPVDAGDESARGSATLRWPTLRASHAGWYRCRATWLDAEYSSIGYYLNVIAPEDNAEPVTEPQDEDEEADHQKVEVPVGGNVQLHCPKGSVGCWWRRVVGNSSESWAPAGSHHAHGVLGIKDALYQEGGEYRCVGARAPDLKRLRELKRVTLKVTGGATATALSAVPASSGWRLECGACGRNVRVLWIRSGVTTRATRATLSPDLAQHCWRAVLHVVEPDEVWCVAATPGGGAVAVFPRRAPLANPNDPSPEPARRALQAGSSCLSSAFLSTALPLFGLFLCR</sequence>
<keyword evidence="2" id="KW-0472">Membrane</keyword>
<evidence type="ECO:0000256" key="3">
    <source>
        <dbReference type="ARBA" id="ARBA00023157"/>
    </source>
</evidence>
<dbReference type="GO" id="GO:0005886">
    <property type="term" value="C:plasma membrane"/>
    <property type="evidence" value="ECO:0007669"/>
    <property type="project" value="TreeGrafter"/>
</dbReference>
<dbReference type="Proteomes" id="UP001153714">
    <property type="component" value="Chromosome 20"/>
</dbReference>
<keyword evidence="10" id="KW-1185">Reference proteome</keyword>
<dbReference type="Gene3D" id="2.60.40.10">
    <property type="entry name" value="Immunoglobulins"/>
    <property type="match status" value="2"/>
</dbReference>
<dbReference type="InterPro" id="IPR036179">
    <property type="entry name" value="Ig-like_dom_sf"/>
</dbReference>
<organism evidence="9 10">
    <name type="scientific">Diatraea saccharalis</name>
    <name type="common">sugarcane borer</name>
    <dbReference type="NCBI Taxonomy" id="40085"/>
    <lineage>
        <taxon>Eukaryota</taxon>
        <taxon>Metazoa</taxon>
        <taxon>Ecdysozoa</taxon>
        <taxon>Arthropoda</taxon>
        <taxon>Hexapoda</taxon>
        <taxon>Insecta</taxon>
        <taxon>Pterygota</taxon>
        <taxon>Neoptera</taxon>
        <taxon>Endopterygota</taxon>
        <taxon>Lepidoptera</taxon>
        <taxon>Glossata</taxon>
        <taxon>Ditrysia</taxon>
        <taxon>Pyraloidea</taxon>
        <taxon>Crambidae</taxon>
        <taxon>Crambinae</taxon>
        <taxon>Diatraea</taxon>
    </lineage>
</organism>
<dbReference type="EMBL" id="OU893351">
    <property type="protein sequence ID" value="CAG9789934.1"/>
    <property type="molecule type" value="Genomic_DNA"/>
</dbReference>
<feature type="domain" description="Immunoglobulin" evidence="8">
    <location>
        <begin position="336"/>
        <end position="439"/>
    </location>
</feature>
<feature type="region of interest" description="Disordered" evidence="6">
    <location>
        <begin position="108"/>
        <end position="170"/>
    </location>
</feature>
<feature type="chain" id="PRO_5040431909" description="Immunoglobulin domain-containing protein" evidence="7">
    <location>
        <begin position="17"/>
        <end position="772"/>
    </location>
</feature>
<dbReference type="SUPFAM" id="SSF48726">
    <property type="entry name" value="Immunoglobulin"/>
    <property type="match status" value="2"/>
</dbReference>
<keyword evidence="3" id="KW-1015">Disulfide bond</keyword>
<keyword evidence="5" id="KW-0393">Immunoglobulin domain</keyword>
<dbReference type="SMART" id="SM00409">
    <property type="entry name" value="IG"/>
    <property type="match status" value="4"/>
</dbReference>
<keyword evidence="7" id="KW-0732">Signal</keyword>
<evidence type="ECO:0000256" key="2">
    <source>
        <dbReference type="ARBA" id="ARBA00023136"/>
    </source>
</evidence>
<dbReference type="AlphaFoldDB" id="A0A9N9R5B8"/>
<evidence type="ECO:0000256" key="5">
    <source>
        <dbReference type="ARBA" id="ARBA00023319"/>
    </source>
</evidence>
<dbReference type="InterPro" id="IPR013162">
    <property type="entry name" value="CD80_C2-set"/>
</dbReference>
<dbReference type="Pfam" id="PF08205">
    <property type="entry name" value="C2-set_2"/>
    <property type="match status" value="1"/>
</dbReference>
<evidence type="ECO:0000256" key="6">
    <source>
        <dbReference type="SAM" id="MobiDB-lite"/>
    </source>
</evidence>
<feature type="domain" description="Immunoglobulin" evidence="8">
    <location>
        <begin position="231"/>
        <end position="317"/>
    </location>
</feature>
<dbReference type="PANTHER" id="PTHR11640">
    <property type="entry name" value="NEPHRIN"/>
    <property type="match status" value="1"/>
</dbReference>
<accession>A0A9N9R5B8</accession>
<evidence type="ECO:0000256" key="7">
    <source>
        <dbReference type="SAM" id="SignalP"/>
    </source>
</evidence>
<keyword evidence="4" id="KW-0325">Glycoprotein</keyword>
<gene>
    <name evidence="9" type="ORF">DIATSA_LOCUS7626</name>
</gene>
<feature type="compositionally biased region" description="Basic and acidic residues" evidence="6">
    <location>
        <begin position="131"/>
        <end position="170"/>
    </location>
</feature>
<dbReference type="OrthoDB" id="9442762at2759"/>
<dbReference type="GO" id="GO:0050839">
    <property type="term" value="F:cell adhesion molecule binding"/>
    <property type="evidence" value="ECO:0007669"/>
    <property type="project" value="TreeGrafter"/>
</dbReference>
<reference evidence="9" key="2">
    <citation type="submission" date="2022-10" db="EMBL/GenBank/DDBJ databases">
        <authorList>
            <consortium name="ENA_rothamsted_submissions"/>
            <consortium name="culmorum"/>
            <person name="King R."/>
        </authorList>
    </citation>
    <scope>NUCLEOTIDE SEQUENCE</scope>
</reference>
<dbReference type="Pfam" id="PF13927">
    <property type="entry name" value="Ig_3"/>
    <property type="match status" value="1"/>
</dbReference>
<evidence type="ECO:0000259" key="8">
    <source>
        <dbReference type="SMART" id="SM00409"/>
    </source>
</evidence>
<reference evidence="9" key="1">
    <citation type="submission" date="2021-12" db="EMBL/GenBank/DDBJ databases">
        <authorList>
            <person name="King R."/>
        </authorList>
    </citation>
    <scope>NUCLEOTIDE SEQUENCE</scope>
</reference>
<dbReference type="CDD" id="cd00096">
    <property type="entry name" value="Ig"/>
    <property type="match status" value="1"/>
</dbReference>
<evidence type="ECO:0000256" key="1">
    <source>
        <dbReference type="ARBA" id="ARBA00004479"/>
    </source>
</evidence>
<feature type="region of interest" description="Disordered" evidence="6">
    <location>
        <begin position="479"/>
        <end position="501"/>
    </location>
</feature>
<dbReference type="InterPro" id="IPR051275">
    <property type="entry name" value="Cell_adhesion_signaling"/>
</dbReference>
<protein>
    <recommendedName>
        <fullName evidence="8">Immunoglobulin domain-containing protein</fullName>
    </recommendedName>
</protein>
<evidence type="ECO:0000313" key="9">
    <source>
        <dbReference type="EMBL" id="CAG9789934.1"/>
    </source>
</evidence>
<evidence type="ECO:0000256" key="4">
    <source>
        <dbReference type="ARBA" id="ARBA00023180"/>
    </source>
</evidence>
<feature type="domain" description="Immunoglobulin" evidence="8">
    <location>
        <begin position="560"/>
        <end position="644"/>
    </location>
</feature>
<feature type="signal peptide" evidence="7">
    <location>
        <begin position="1"/>
        <end position="16"/>
    </location>
</feature>
<name>A0A9N9R5B8_9NEOP</name>
<comment type="subcellular location">
    <subcellularLocation>
        <location evidence="1">Membrane</location>
        <topology evidence="1">Single-pass type I membrane protein</topology>
    </subcellularLocation>
</comment>
<dbReference type="GO" id="GO:0005911">
    <property type="term" value="C:cell-cell junction"/>
    <property type="evidence" value="ECO:0007669"/>
    <property type="project" value="TreeGrafter"/>
</dbReference>